<name>A0A7Y1MMZ3_9PSED</name>
<organism evidence="1 2">
    <name type="scientific">Pseudomonas gessardii</name>
    <dbReference type="NCBI Taxonomy" id="78544"/>
    <lineage>
        <taxon>Bacteria</taxon>
        <taxon>Pseudomonadati</taxon>
        <taxon>Pseudomonadota</taxon>
        <taxon>Gammaproteobacteria</taxon>
        <taxon>Pseudomonadales</taxon>
        <taxon>Pseudomonadaceae</taxon>
        <taxon>Pseudomonas</taxon>
    </lineage>
</organism>
<dbReference type="GeneID" id="70103774"/>
<evidence type="ECO:0000313" key="2">
    <source>
        <dbReference type="Proteomes" id="UP000542111"/>
    </source>
</evidence>
<accession>A0A7Y1MMZ3</accession>
<comment type="caution">
    <text evidence="1">The sequence shown here is derived from an EMBL/GenBank/DDBJ whole genome shotgun (WGS) entry which is preliminary data.</text>
</comment>
<dbReference type="Proteomes" id="UP000542111">
    <property type="component" value="Unassembled WGS sequence"/>
</dbReference>
<dbReference type="EMBL" id="JAAQYP010000010">
    <property type="protein sequence ID" value="NNA95195.1"/>
    <property type="molecule type" value="Genomic_DNA"/>
</dbReference>
<proteinExistence type="predicted"/>
<dbReference type="AlphaFoldDB" id="A0A7Y1MMZ3"/>
<dbReference type="RefSeq" id="WP_076963478.1">
    <property type="nucleotide sequence ID" value="NZ_FNKR01000003.1"/>
</dbReference>
<protein>
    <submittedName>
        <fullName evidence="1">NAD synthetase</fullName>
    </submittedName>
</protein>
<sequence length="308" mass="33219">MLTDVLNSGVPGAHTATRQRLTSLLDLPKLYRTIDANPAIVGAGVVHISSDYQVTVLREFVPLCSITPKRVILREVTGPIMTADEYAHLAVNSSRESQLWQEASGMAFSCVGAVIGVVVAKLGIAAAPFSAGASLALTSIAYTGTAASGAQCLNGVWRTRNELDNPAKNDQYDKLSWYQTMTVALDGISLVGAGTTMFASVKTVTTIKGATGRNMTDILRRMSRQERAKLTDEVLRLKNPRHPREIIRLKQLAGQLPKRYSNPQLRLDILTQITDQVGAALAVTGSATSGNINHIVIGLYEEFDNNDL</sequence>
<evidence type="ECO:0000313" key="1">
    <source>
        <dbReference type="EMBL" id="NNA95195.1"/>
    </source>
</evidence>
<dbReference type="OrthoDB" id="6828104at2"/>
<gene>
    <name evidence="1" type="ORF">HBO33_08465</name>
</gene>
<reference evidence="1 2" key="1">
    <citation type="journal article" date="2020" name="Front. Microbiol.">
        <title>Genetic Organization of the aprX-lipA2 Operon Affects the Proteolytic Potential of Pseudomonas Species in Milk.</title>
        <authorList>
            <person name="Maier C."/>
            <person name="Huptas C."/>
            <person name="von Neubeck M."/>
            <person name="Scherer S."/>
            <person name="Wenning M."/>
            <person name="Lucking G."/>
        </authorList>
    </citation>
    <scope>NUCLEOTIDE SEQUENCE [LARGE SCALE GENOMIC DNA]</scope>
    <source>
        <strain evidence="1 2">G4779</strain>
    </source>
</reference>